<protein>
    <submittedName>
        <fullName evidence="2">MOSC domain-containing protein</fullName>
    </submittedName>
</protein>
<dbReference type="Gene3D" id="2.40.33.20">
    <property type="entry name" value="PK beta-barrel domain-like"/>
    <property type="match status" value="1"/>
</dbReference>
<dbReference type="InterPro" id="IPR005302">
    <property type="entry name" value="MoCF_Sase_C"/>
</dbReference>
<reference evidence="2 3" key="1">
    <citation type="submission" date="2023-09" db="EMBL/GenBank/DDBJ databases">
        <title>Microbacterium fusihabitans sp. nov., Microbacterium phycihabitans sp. nov., and Microbacterium cervinum sp. nov., isolated from dried seaweeds of beach.</title>
        <authorList>
            <person name="Lee S.D."/>
        </authorList>
    </citation>
    <scope>NUCLEOTIDE SEQUENCE [LARGE SCALE GENOMIC DNA]</scope>
    <source>
        <strain evidence="2 3">KSW4-17</strain>
    </source>
</reference>
<proteinExistence type="predicted"/>
<dbReference type="RefSeq" id="WP_315995635.1">
    <property type="nucleotide sequence ID" value="NZ_JAWDIS010000003.1"/>
</dbReference>
<keyword evidence="3" id="KW-1185">Reference proteome</keyword>
<feature type="domain" description="MOSC" evidence="1">
    <location>
        <begin position="118"/>
        <end position="262"/>
    </location>
</feature>
<dbReference type="InterPro" id="IPR011037">
    <property type="entry name" value="Pyrv_Knase-like_insert_dom_sf"/>
</dbReference>
<evidence type="ECO:0000259" key="1">
    <source>
        <dbReference type="PROSITE" id="PS51340"/>
    </source>
</evidence>
<accession>A0ABU3TAR6</accession>
<comment type="caution">
    <text evidence="2">The sequence shown here is derived from an EMBL/GenBank/DDBJ whole genome shotgun (WGS) entry which is preliminary data.</text>
</comment>
<evidence type="ECO:0000313" key="2">
    <source>
        <dbReference type="EMBL" id="MDU0368476.1"/>
    </source>
</evidence>
<dbReference type="PROSITE" id="PS51340">
    <property type="entry name" value="MOSC"/>
    <property type="match status" value="1"/>
</dbReference>
<dbReference type="SUPFAM" id="SSF50800">
    <property type="entry name" value="PK beta-barrel domain-like"/>
    <property type="match status" value="1"/>
</dbReference>
<dbReference type="EMBL" id="JAWDIS010000003">
    <property type="protein sequence ID" value="MDU0368476.1"/>
    <property type="molecule type" value="Genomic_DNA"/>
</dbReference>
<gene>
    <name evidence="2" type="ORF">RWH45_14760</name>
</gene>
<dbReference type="Proteomes" id="UP001263371">
    <property type="component" value="Unassembled WGS sequence"/>
</dbReference>
<evidence type="ECO:0000313" key="3">
    <source>
        <dbReference type="Proteomes" id="UP001263371"/>
    </source>
</evidence>
<dbReference type="Pfam" id="PF03473">
    <property type="entry name" value="MOSC"/>
    <property type="match status" value="1"/>
</dbReference>
<sequence length="263" mass="28629">MSDVIRVDALYRYPVKGFTPEKRDSLVVQDDGRVQGDRSLVFRFADALEPADATFPKSRGLALMSFPTLARVELTFDDEARTLRLRVDDIDVTADLSDEGRARLSEAVTAYLRSTSDAKLLEADGILPLGLLGDGVTARFQDRPRGYVSLHGAPSVSDLDAAVPAPVDDRRFRSNIVVSGAAPWEELAWRGRVRIGEVEFEVQKPIERCAAITANPDTGVRDARLLRVLTGEFGQDEPTLGILLLPVAAGGTIRVGDEVVLDA</sequence>
<organism evidence="2 3">
    <name type="scientific">Microbacterium galbum</name>
    <dbReference type="NCBI Taxonomy" id="3075994"/>
    <lineage>
        <taxon>Bacteria</taxon>
        <taxon>Bacillati</taxon>
        <taxon>Actinomycetota</taxon>
        <taxon>Actinomycetes</taxon>
        <taxon>Micrococcales</taxon>
        <taxon>Microbacteriaceae</taxon>
        <taxon>Microbacterium</taxon>
    </lineage>
</organism>
<name>A0ABU3TAR6_9MICO</name>